<protein>
    <submittedName>
        <fullName evidence="2">Rrf2 family transcriptional regulator</fullName>
    </submittedName>
</protein>
<proteinExistence type="predicted"/>
<dbReference type="InterPro" id="IPR036390">
    <property type="entry name" value="WH_DNA-bd_sf"/>
</dbReference>
<dbReference type="EMBL" id="MFNF01000043">
    <property type="protein sequence ID" value="OGH00706.1"/>
    <property type="molecule type" value="Genomic_DNA"/>
</dbReference>
<comment type="caution">
    <text evidence="2">The sequence shown here is derived from an EMBL/GenBank/DDBJ whole genome shotgun (WGS) entry which is preliminary data.</text>
</comment>
<organism evidence="2 3">
    <name type="scientific">Candidatus Lambdaproteobacteria bacterium RIFOXYD2_FULL_56_26</name>
    <dbReference type="NCBI Taxonomy" id="1817773"/>
    <lineage>
        <taxon>Bacteria</taxon>
        <taxon>Pseudomonadati</taxon>
        <taxon>Pseudomonadota</taxon>
        <taxon>Candidatus Lambdaproteobacteria</taxon>
    </lineage>
</organism>
<dbReference type="AlphaFoldDB" id="A0A1F6GR99"/>
<sequence length="154" mass="17262">MKLSKKTDYALRALLTLAERWGNGVISIRELAQKNDVPKRFLEQIMLAIKEQGWVKGTPGREGGYQLAVNPKELTLGQVVRFFDGVVAPVSCVSVTQYEPCSQEALCRFRRVLLDVRNYTAQRLDYISLFELLGTAPVSEQERLNLGFLDGAGI</sequence>
<dbReference type="NCBIfam" id="TIGR00738">
    <property type="entry name" value="rrf2_super"/>
    <property type="match status" value="1"/>
</dbReference>
<evidence type="ECO:0000256" key="1">
    <source>
        <dbReference type="ARBA" id="ARBA00023125"/>
    </source>
</evidence>
<dbReference type="GO" id="GO:0005829">
    <property type="term" value="C:cytosol"/>
    <property type="evidence" value="ECO:0007669"/>
    <property type="project" value="TreeGrafter"/>
</dbReference>
<gene>
    <name evidence="2" type="ORF">A2557_03475</name>
</gene>
<evidence type="ECO:0000313" key="3">
    <source>
        <dbReference type="Proteomes" id="UP000177583"/>
    </source>
</evidence>
<dbReference type="Gene3D" id="1.10.10.10">
    <property type="entry name" value="Winged helix-like DNA-binding domain superfamily/Winged helix DNA-binding domain"/>
    <property type="match status" value="1"/>
</dbReference>
<dbReference type="InterPro" id="IPR000944">
    <property type="entry name" value="Tscrpt_reg_Rrf2"/>
</dbReference>
<dbReference type="PROSITE" id="PS51197">
    <property type="entry name" value="HTH_RRF2_2"/>
    <property type="match status" value="1"/>
</dbReference>
<dbReference type="PANTHER" id="PTHR33221">
    <property type="entry name" value="WINGED HELIX-TURN-HELIX TRANSCRIPTIONAL REGULATOR, RRF2 FAMILY"/>
    <property type="match status" value="1"/>
</dbReference>
<dbReference type="GO" id="GO:0003700">
    <property type="term" value="F:DNA-binding transcription factor activity"/>
    <property type="evidence" value="ECO:0007669"/>
    <property type="project" value="TreeGrafter"/>
</dbReference>
<dbReference type="SUPFAM" id="SSF46785">
    <property type="entry name" value="Winged helix' DNA-binding domain"/>
    <property type="match status" value="1"/>
</dbReference>
<dbReference type="PANTHER" id="PTHR33221:SF5">
    <property type="entry name" value="HTH-TYPE TRANSCRIPTIONAL REGULATOR ISCR"/>
    <property type="match status" value="1"/>
</dbReference>
<name>A0A1F6GR99_9PROT</name>
<dbReference type="Proteomes" id="UP000177583">
    <property type="component" value="Unassembled WGS sequence"/>
</dbReference>
<accession>A0A1F6GR99</accession>
<reference evidence="2 3" key="1">
    <citation type="journal article" date="2016" name="Nat. Commun.">
        <title>Thousands of microbial genomes shed light on interconnected biogeochemical processes in an aquifer system.</title>
        <authorList>
            <person name="Anantharaman K."/>
            <person name="Brown C.T."/>
            <person name="Hug L.A."/>
            <person name="Sharon I."/>
            <person name="Castelle C.J."/>
            <person name="Probst A.J."/>
            <person name="Thomas B.C."/>
            <person name="Singh A."/>
            <person name="Wilkins M.J."/>
            <person name="Karaoz U."/>
            <person name="Brodie E.L."/>
            <person name="Williams K.H."/>
            <person name="Hubbard S.S."/>
            <person name="Banfield J.F."/>
        </authorList>
    </citation>
    <scope>NUCLEOTIDE SEQUENCE [LARGE SCALE GENOMIC DNA]</scope>
</reference>
<keyword evidence="1" id="KW-0238">DNA-binding</keyword>
<dbReference type="InterPro" id="IPR036388">
    <property type="entry name" value="WH-like_DNA-bd_sf"/>
</dbReference>
<dbReference type="GO" id="GO:0003677">
    <property type="term" value="F:DNA binding"/>
    <property type="evidence" value="ECO:0007669"/>
    <property type="project" value="UniProtKB-KW"/>
</dbReference>
<dbReference type="Pfam" id="PF02082">
    <property type="entry name" value="Rrf2"/>
    <property type="match status" value="1"/>
</dbReference>
<evidence type="ECO:0000313" key="2">
    <source>
        <dbReference type="EMBL" id="OGH00706.1"/>
    </source>
</evidence>